<dbReference type="KEGG" id="ovb:NB640_01845"/>
<dbReference type="PANTHER" id="PTHR43429:SF1">
    <property type="entry name" value="NAD(P)H SULFUR OXIDOREDUCTASE (COA-DEPENDENT)"/>
    <property type="match status" value="1"/>
</dbReference>
<keyword evidence="3" id="KW-0285">Flavoprotein</keyword>
<comment type="similarity">
    <text evidence="2">Belongs to the class-III pyridine nucleotide-disulfide oxidoreductase family.</text>
</comment>
<evidence type="ECO:0000313" key="8">
    <source>
        <dbReference type="EMBL" id="WAW10432.1"/>
    </source>
</evidence>
<evidence type="ECO:0000256" key="4">
    <source>
        <dbReference type="ARBA" id="ARBA00022827"/>
    </source>
</evidence>
<accession>A0A9E9LZJ0</accession>
<evidence type="ECO:0000256" key="2">
    <source>
        <dbReference type="ARBA" id="ARBA00009130"/>
    </source>
</evidence>
<organism evidence="8 9">
    <name type="scientific">Oxalobacter vibrioformis</name>
    <dbReference type="NCBI Taxonomy" id="933080"/>
    <lineage>
        <taxon>Bacteria</taxon>
        <taxon>Pseudomonadati</taxon>
        <taxon>Pseudomonadota</taxon>
        <taxon>Betaproteobacteria</taxon>
        <taxon>Burkholderiales</taxon>
        <taxon>Oxalobacteraceae</taxon>
        <taxon>Oxalobacter</taxon>
    </lineage>
</organism>
<evidence type="ECO:0000259" key="7">
    <source>
        <dbReference type="PROSITE" id="PS50206"/>
    </source>
</evidence>
<dbReference type="InterPro" id="IPR050260">
    <property type="entry name" value="FAD-bd_OxRdtase"/>
</dbReference>
<dbReference type="SUPFAM" id="SSF55424">
    <property type="entry name" value="FAD/NAD-linked reductases, dimerisation (C-terminal) domain"/>
    <property type="match status" value="1"/>
</dbReference>
<feature type="domain" description="Rhodanese" evidence="7">
    <location>
        <begin position="464"/>
        <end position="551"/>
    </location>
</feature>
<dbReference type="Gene3D" id="3.50.50.60">
    <property type="entry name" value="FAD/NAD(P)-binding domain"/>
    <property type="match status" value="2"/>
</dbReference>
<evidence type="ECO:0000256" key="1">
    <source>
        <dbReference type="ARBA" id="ARBA00001974"/>
    </source>
</evidence>
<dbReference type="InterPro" id="IPR036873">
    <property type="entry name" value="Rhodanese-like_dom_sf"/>
</dbReference>
<dbReference type="PRINTS" id="PR00411">
    <property type="entry name" value="PNDRDTASEI"/>
</dbReference>
<dbReference type="PANTHER" id="PTHR43429">
    <property type="entry name" value="PYRIDINE NUCLEOTIDE-DISULFIDE OXIDOREDUCTASE DOMAIN-CONTAINING"/>
    <property type="match status" value="1"/>
</dbReference>
<dbReference type="PROSITE" id="PS50206">
    <property type="entry name" value="RHODANESE_3"/>
    <property type="match status" value="1"/>
</dbReference>
<dbReference type="InterPro" id="IPR004099">
    <property type="entry name" value="Pyr_nucl-diS_OxRdtase_dimer"/>
</dbReference>
<dbReference type="EMBL" id="CP098242">
    <property type="protein sequence ID" value="WAW10432.1"/>
    <property type="molecule type" value="Genomic_DNA"/>
</dbReference>
<reference evidence="8" key="1">
    <citation type="journal article" date="2022" name="Front. Microbiol.">
        <title>New perspectives on an old grouping: The genomic and phenotypic variability of Oxalobacter formigenes and the implications for calcium oxalate stone prevention.</title>
        <authorList>
            <person name="Chmiel J.A."/>
            <person name="Carr C."/>
            <person name="Stuivenberg G.A."/>
            <person name="Venema R."/>
            <person name="Chanyi R.M."/>
            <person name="Al K.F."/>
            <person name="Giguere D."/>
            <person name="Say H."/>
            <person name="Akouris P.P."/>
            <person name="Dominguez Romero S.A."/>
            <person name="Kwong A."/>
            <person name="Tai V."/>
            <person name="Koval S.F."/>
            <person name="Razvi H."/>
            <person name="Bjazevic J."/>
            <person name="Burton J.P."/>
        </authorList>
    </citation>
    <scope>NUCLEOTIDE SEQUENCE</scope>
    <source>
        <strain evidence="8">WoOx3</strain>
    </source>
</reference>
<dbReference type="SUPFAM" id="SSF52821">
    <property type="entry name" value="Rhodanese/Cell cycle control phosphatase"/>
    <property type="match status" value="1"/>
</dbReference>
<comment type="cofactor">
    <cofactor evidence="1">
        <name>FAD</name>
        <dbReference type="ChEBI" id="CHEBI:57692"/>
    </cofactor>
</comment>
<evidence type="ECO:0000313" key="9">
    <source>
        <dbReference type="Proteomes" id="UP001156215"/>
    </source>
</evidence>
<dbReference type="Gene3D" id="3.40.250.10">
    <property type="entry name" value="Rhodanese-like domain"/>
    <property type="match status" value="1"/>
</dbReference>
<evidence type="ECO:0000256" key="6">
    <source>
        <dbReference type="ARBA" id="ARBA00023284"/>
    </source>
</evidence>
<dbReference type="RefSeq" id="WP_269309446.1">
    <property type="nucleotide sequence ID" value="NZ_CP098242.1"/>
</dbReference>
<sequence>MKTLRIIVIGGVAAGASFAARARRLSETAQITIIERGPDVSFANCGLPYHIGGEIPERRTLAVQTEASLKAMLNLDVRTLSEATFIDRAAKRVLVRNLRNGEEEWLAYDKLMLSPGAAPVFPSLPGIDDPRVFTLRNLQDMDRIAAASEAGKHAVIAGAGFIGLEMAEQLYRKGLSVEIVQISHQVLSLLDAKLAGLLEDELSKNNIGLHLGNQITRFEGRENKLLCHLSSGTVLETDLVVMSIGVQPESALAQAAGLQLGEKGHIAVSAFMQTSDPDIYAAGDVVETSERTMGGQIAVPLGGPANRQGRVAADHLFLKEKARPYPGSLGTSIVRVFEMAAGVTGWNEKGLKKAGIDYETVTVTDSHHASYYPGAKPLTLKIFWARDDGMLLGAQAAGQEGVDKRLDVMATAIAAGMNIEDLCHLELAYAPPFGSAKDVVNIAGFAATNMQDELVNMVHEFPAASADVQLLDVRGKALSMAQPVPGAINIPLTSLRNSMDRLDPGKPVVIFCSIGKNSYFASRVLLQHGFDAKSLAGGAFINKERKAAPVT</sequence>
<dbReference type="InterPro" id="IPR016156">
    <property type="entry name" value="FAD/NAD-linked_Rdtase_dimer_sf"/>
</dbReference>
<dbReference type="AlphaFoldDB" id="A0A9E9LZJ0"/>
<dbReference type="GO" id="GO:0016491">
    <property type="term" value="F:oxidoreductase activity"/>
    <property type="evidence" value="ECO:0007669"/>
    <property type="project" value="UniProtKB-KW"/>
</dbReference>
<proteinExistence type="inferred from homology"/>
<dbReference type="Pfam" id="PF07992">
    <property type="entry name" value="Pyr_redox_2"/>
    <property type="match status" value="1"/>
</dbReference>
<dbReference type="InterPro" id="IPR001763">
    <property type="entry name" value="Rhodanese-like_dom"/>
</dbReference>
<name>A0A9E9LZJ0_9BURK</name>
<dbReference type="Proteomes" id="UP001156215">
    <property type="component" value="Chromosome"/>
</dbReference>
<keyword evidence="4" id="KW-0274">FAD</keyword>
<keyword evidence="6" id="KW-0676">Redox-active center</keyword>
<evidence type="ECO:0000256" key="3">
    <source>
        <dbReference type="ARBA" id="ARBA00022630"/>
    </source>
</evidence>
<keyword evidence="9" id="KW-1185">Reference proteome</keyword>
<dbReference type="SMART" id="SM00450">
    <property type="entry name" value="RHOD"/>
    <property type="match status" value="1"/>
</dbReference>
<gene>
    <name evidence="8" type="ORF">NB640_01845</name>
</gene>
<dbReference type="SUPFAM" id="SSF51905">
    <property type="entry name" value="FAD/NAD(P)-binding domain"/>
    <property type="match status" value="1"/>
</dbReference>
<dbReference type="Pfam" id="PF02852">
    <property type="entry name" value="Pyr_redox_dim"/>
    <property type="match status" value="1"/>
</dbReference>
<dbReference type="InterPro" id="IPR023753">
    <property type="entry name" value="FAD/NAD-binding_dom"/>
</dbReference>
<dbReference type="Pfam" id="PF00581">
    <property type="entry name" value="Rhodanese"/>
    <property type="match status" value="1"/>
</dbReference>
<evidence type="ECO:0000256" key="5">
    <source>
        <dbReference type="ARBA" id="ARBA00023002"/>
    </source>
</evidence>
<dbReference type="PRINTS" id="PR00368">
    <property type="entry name" value="FADPNR"/>
</dbReference>
<keyword evidence="5" id="KW-0560">Oxidoreductase</keyword>
<protein>
    <submittedName>
        <fullName evidence="8">FAD-dependent oxidoreductase</fullName>
    </submittedName>
</protein>
<dbReference type="InterPro" id="IPR036188">
    <property type="entry name" value="FAD/NAD-bd_sf"/>
</dbReference>